<protein>
    <recommendedName>
        <fullName evidence="3">Nucleotidyltransferase</fullName>
    </recommendedName>
</protein>
<evidence type="ECO:0008006" key="3">
    <source>
        <dbReference type="Google" id="ProtNLM"/>
    </source>
</evidence>
<dbReference type="RefSeq" id="WP_079685602.1">
    <property type="nucleotide sequence ID" value="NZ_FUZU01000001.1"/>
</dbReference>
<dbReference type="AlphaFoldDB" id="A0A1T5JED1"/>
<name>A0A1T5JED1_9BACT</name>
<dbReference type="InterPro" id="IPR018775">
    <property type="entry name" value="RlaP"/>
</dbReference>
<accession>A0A1T5JED1</accession>
<keyword evidence="2" id="KW-1185">Reference proteome</keyword>
<evidence type="ECO:0000313" key="1">
    <source>
        <dbReference type="EMBL" id="SKC49780.1"/>
    </source>
</evidence>
<dbReference type="Proteomes" id="UP000190961">
    <property type="component" value="Unassembled WGS sequence"/>
</dbReference>
<organism evidence="1 2">
    <name type="scientific">Ohtaekwangia koreensis</name>
    <dbReference type="NCBI Taxonomy" id="688867"/>
    <lineage>
        <taxon>Bacteria</taxon>
        <taxon>Pseudomonadati</taxon>
        <taxon>Bacteroidota</taxon>
        <taxon>Cytophagia</taxon>
        <taxon>Cytophagales</taxon>
        <taxon>Fulvivirgaceae</taxon>
        <taxon>Ohtaekwangia</taxon>
    </lineage>
</organism>
<dbReference type="Pfam" id="PF10127">
    <property type="entry name" value="RlaP"/>
    <property type="match status" value="1"/>
</dbReference>
<dbReference type="PANTHER" id="PTHR34817">
    <property type="entry name" value="NUCLEOTIDYLTRANSFERASE"/>
    <property type="match status" value="1"/>
</dbReference>
<dbReference type="PANTHER" id="PTHR34817:SF2">
    <property type="entry name" value="NUCLEOTIDYLTRANSFERASE"/>
    <property type="match status" value="1"/>
</dbReference>
<dbReference type="STRING" id="688867.SAMN05660236_1026"/>
<gene>
    <name evidence="1" type="ORF">SAMN05660236_1026</name>
</gene>
<dbReference type="OrthoDB" id="9796845at2"/>
<proteinExistence type="predicted"/>
<dbReference type="EMBL" id="FUZU01000001">
    <property type="protein sequence ID" value="SKC49780.1"/>
    <property type="molecule type" value="Genomic_DNA"/>
</dbReference>
<evidence type="ECO:0000313" key="2">
    <source>
        <dbReference type="Proteomes" id="UP000190961"/>
    </source>
</evidence>
<reference evidence="1 2" key="1">
    <citation type="submission" date="2017-02" db="EMBL/GenBank/DDBJ databases">
        <authorList>
            <person name="Peterson S.W."/>
        </authorList>
    </citation>
    <scope>NUCLEOTIDE SEQUENCE [LARGE SCALE GENOMIC DNA]</scope>
    <source>
        <strain evidence="1 2">DSM 25262</strain>
    </source>
</reference>
<sequence length="249" mass="29436">MKSIILQKLDELKRIHQIKILFACESGSRGWGFASTDSDYDVRFIYVHFQDFYLGIDEQRDVIELPINDLLDINGWELRKALRLFRKSNGPLYEWLQSPIIYRADDIFLSSIRLLFPEYFSPRALMHHYLSMTKTVFDTELSGAEIRLKKYFYALRPILACRWIADKKEVPPMEFGTLRKYLDGDLTSIVDDLLKQKEQVDEKFTIKPIEELHQFIRDQIAYCENLVPDKVPPIGKSDSLNRLFRNYIQ</sequence>